<evidence type="ECO:0000259" key="10">
    <source>
        <dbReference type="PROSITE" id="PS50011"/>
    </source>
</evidence>
<name>A0A931DEX2_9ACTN</name>
<feature type="domain" description="Protein kinase" evidence="10">
    <location>
        <begin position="9"/>
        <end position="276"/>
    </location>
</feature>
<evidence type="ECO:0000256" key="8">
    <source>
        <dbReference type="SAM" id="MobiDB-lite"/>
    </source>
</evidence>
<dbReference type="PANTHER" id="PTHR43289">
    <property type="entry name" value="MITOGEN-ACTIVATED PROTEIN KINASE KINASE KINASE 20-RELATED"/>
    <property type="match status" value="1"/>
</dbReference>
<evidence type="ECO:0000256" key="5">
    <source>
        <dbReference type="ARBA" id="ARBA00022777"/>
    </source>
</evidence>
<comment type="caution">
    <text evidence="11">The sequence shown here is derived from an EMBL/GenBank/DDBJ whole genome shotgun (WGS) entry which is preliminary data.</text>
</comment>
<reference evidence="11" key="1">
    <citation type="submission" date="2020-11" db="EMBL/GenBank/DDBJ databases">
        <title>Sequencing the genomes of 1000 actinobacteria strains.</title>
        <authorList>
            <person name="Klenk H.-P."/>
        </authorList>
    </citation>
    <scope>NUCLEOTIDE SEQUENCE</scope>
    <source>
        <strain evidence="11">DSM 43175</strain>
    </source>
</reference>
<proteinExistence type="predicted"/>
<feature type="region of interest" description="Disordered" evidence="8">
    <location>
        <begin position="357"/>
        <end position="387"/>
    </location>
</feature>
<feature type="compositionally biased region" description="Pro residues" evidence="8">
    <location>
        <begin position="274"/>
        <end position="292"/>
    </location>
</feature>
<evidence type="ECO:0000256" key="4">
    <source>
        <dbReference type="ARBA" id="ARBA00022741"/>
    </source>
</evidence>
<dbReference type="GO" id="GO:0005524">
    <property type="term" value="F:ATP binding"/>
    <property type="evidence" value="ECO:0007669"/>
    <property type="project" value="UniProtKB-UniRule"/>
</dbReference>
<evidence type="ECO:0000256" key="7">
    <source>
        <dbReference type="PROSITE-ProRule" id="PRU10141"/>
    </source>
</evidence>
<dbReference type="GO" id="GO:0004674">
    <property type="term" value="F:protein serine/threonine kinase activity"/>
    <property type="evidence" value="ECO:0007669"/>
    <property type="project" value="UniProtKB-KW"/>
</dbReference>
<dbReference type="InterPro" id="IPR017441">
    <property type="entry name" value="Protein_kinase_ATP_BS"/>
</dbReference>
<evidence type="ECO:0000256" key="3">
    <source>
        <dbReference type="ARBA" id="ARBA00022679"/>
    </source>
</evidence>
<dbReference type="Gene3D" id="3.30.200.20">
    <property type="entry name" value="Phosphorylase Kinase, domain 1"/>
    <property type="match status" value="1"/>
</dbReference>
<evidence type="ECO:0000256" key="9">
    <source>
        <dbReference type="SAM" id="Phobius"/>
    </source>
</evidence>
<accession>A0A931DEX2</accession>
<feature type="region of interest" description="Disordered" evidence="8">
    <location>
        <begin position="270"/>
        <end position="323"/>
    </location>
</feature>
<gene>
    <name evidence="11" type="ORF">IW256_001170</name>
</gene>
<evidence type="ECO:0000313" key="12">
    <source>
        <dbReference type="Proteomes" id="UP000614047"/>
    </source>
</evidence>
<dbReference type="InterPro" id="IPR000719">
    <property type="entry name" value="Prot_kinase_dom"/>
</dbReference>
<dbReference type="AlphaFoldDB" id="A0A931DEX2"/>
<keyword evidence="5" id="KW-0418">Kinase</keyword>
<dbReference type="Gene3D" id="1.10.510.10">
    <property type="entry name" value="Transferase(Phosphotransferase) domain 1"/>
    <property type="match status" value="1"/>
</dbReference>
<dbReference type="SUPFAM" id="SSF56112">
    <property type="entry name" value="Protein kinase-like (PK-like)"/>
    <property type="match status" value="1"/>
</dbReference>
<evidence type="ECO:0000313" key="11">
    <source>
        <dbReference type="EMBL" id="MBG6087057.1"/>
    </source>
</evidence>
<dbReference type="EC" id="2.7.11.1" evidence="1"/>
<evidence type="ECO:0000256" key="1">
    <source>
        <dbReference type="ARBA" id="ARBA00012513"/>
    </source>
</evidence>
<dbReference type="PANTHER" id="PTHR43289:SF6">
    <property type="entry name" value="SERINE_THREONINE-PROTEIN KINASE NEKL-3"/>
    <property type="match status" value="1"/>
</dbReference>
<dbReference type="InterPro" id="IPR008271">
    <property type="entry name" value="Ser/Thr_kinase_AS"/>
</dbReference>
<feature type="compositionally biased region" description="Low complexity" evidence="8">
    <location>
        <begin position="293"/>
        <end position="303"/>
    </location>
</feature>
<dbReference type="RefSeq" id="WP_197009979.1">
    <property type="nucleotide sequence ID" value="NZ_BAABES010000006.1"/>
</dbReference>
<keyword evidence="6 7" id="KW-0067">ATP-binding</keyword>
<evidence type="ECO:0000256" key="2">
    <source>
        <dbReference type="ARBA" id="ARBA00022527"/>
    </source>
</evidence>
<dbReference type="PROSITE" id="PS00108">
    <property type="entry name" value="PROTEIN_KINASE_ST"/>
    <property type="match status" value="1"/>
</dbReference>
<keyword evidence="9" id="KW-1133">Transmembrane helix</keyword>
<keyword evidence="9" id="KW-0472">Membrane</keyword>
<sequence>MTRILAGRYRLLRRLGAGGMGVVWSGRDDVLGRDVAVKELLLPDHLDPEQREQAARRALREARTSALLRHPAIVTVHDVVMDEGRPCIVMDLLPGRSLDTVVADDGPLTPERAARVGIEVLGALRVAHAGGVLHRDVKPANIFLRDDGRAILTDFGIATLEGDATLTREGSLLGSPAFMAPERVQHAPSGPPSDLWSLGATLYTLVEGRNPFARSTLMGTLGAVLADEPDPPRDAGPLGPLLMAMLAKDPANRPSAEATESSLRALAAGRQPLPSFPAPSPPLPSAPLPSAPPSAATHAAGPQGPHGGGPGQPTVPSAHPGRTGKSGVAWVIGAVTAACTAVAAAVIAIVALNDPSGPSAARTAPAAAPSRSAPAASGTAPARLAAPPSPCGLVTAEQAARLVPGFFTTNDSGTQASTGMPRKSCTWMTSAGRTGLDGRLTVTLRTAPDRAAAGRQLAKERDAGLSGVATVADLGDEAYSAESGSRFLVLFRAGDLLAEVAYRAERPDASQEALKAARWVEKSLARSR</sequence>
<organism evidence="11 12">
    <name type="scientific">Actinomadura viridis</name>
    <dbReference type="NCBI Taxonomy" id="58110"/>
    <lineage>
        <taxon>Bacteria</taxon>
        <taxon>Bacillati</taxon>
        <taxon>Actinomycetota</taxon>
        <taxon>Actinomycetes</taxon>
        <taxon>Streptosporangiales</taxon>
        <taxon>Thermomonosporaceae</taxon>
        <taxon>Actinomadura</taxon>
    </lineage>
</organism>
<dbReference type="PROSITE" id="PS50011">
    <property type="entry name" value="PROTEIN_KINASE_DOM"/>
    <property type="match status" value="1"/>
</dbReference>
<keyword evidence="3" id="KW-0808">Transferase</keyword>
<dbReference type="Proteomes" id="UP000614047">
    <property type="component" value="Unassembled WGS sequence"/>
</dbReference>
<dbReference type="CDD" id="cd14014">
    <property type="entry name" value="STKc_PknB_like"/>
    <property type="match status" value="1"/>
</dbReference>
<feature type="binding site" evidence="7">
    <location>
        <position position="38"/>
    </location>
    <ligand>
        <name>ATP</name>
        <dbReference type="ChEBI" id="CHEBI:30616"/>
    </ligand>
</feature>
<keyword evidence="12" id="KW-1185">Reference proteome</keyword>
<keyword evidence="4 7" id="KW-0547">Nucleotide-binding</keyword>
<protein>
    <recommendedName>
        <fullName evidence="1">non-specific serine/threonine protein kinase</fullName>
        <ecNumber evidence="1">2.7.11.1</ecNumber>
    </recommendedName>
</protein>
<feature type="transmembrane region" description="Helical" evidence="9">
    <location>
        <begin position="328"/>
        <end position="352"/>
    </location>
</feature>
<dbReference type="SMART" id="SM00220">
    <property type="entry name" value="S_TKc"/>
    <property type="match status" value="1"/>
</dbReference>
<dbReference type="PROSITE" id="PS00107">
    <property type="entry name" value="PROTEIN_KINASE_ATP"/>
    <property type="match status" value="1"/>
</dbReference>
<dbReference type="EMBL" id="JADOUA010000001">
    <property type="protein sequence ID" value="MBG6087057.1"/>
    <property type="molecule type" value="Genomic_DNA"/>
</dbReference>
<keyword evidence="2" id="KW-0723">Serine/threonine-protein kinase</keyword>
<keyword evidence="9" id="KW-0812">Transmembrane</keyword>
<dbReference type="InterPro" id="IPR011009">
    <property type="entry name" value="Kinase-like_dom_sf"/>
</dbReference>
<dbReference type="Pfam" id="PF00069">
    <property type="entry name" value="Pkinase"/>
    <property type="match status" value="1"/>
</dbReference>
<feature type="compositionally biased region" description="Low complexity" evidence="8">
    <location>
        <begin position="357"/>
        <end position="386"/>
    </location>
</feature>
<evidence type="ECO:0000256" key="6">
    <source>
        <dbReference type="ARBA" id="ARBA00022840"/>
    </source>
</evidence>